<dbReference type="CDD" id="cd06127">
    <property type="entry name" value="DEDDh"/>
    <property type="match status" value="1"/>
</dbReference>
<keyword evidence="3" id="KW-1185">Reference proteome</keyword>
<evidence type="ECO:0000259" key="1">
    <source>
        <dbReference type="SMART" id="SM00479"/>
    </source>
</evidence>
<organism evidence="2 3">
    <name type="scientific">Luteibacter phage vB_LflM-Pluto</name>
    <dbReference type="NCBI Taxonomy" id="2948611"/>
    <lineage>
        <taxon>Viruses</taxon>
        <taxon>Duplodnaviria</taxon>
        <taxon>Heunggongvirae</taxon>
        <taxon>Uroviricota</taxon>
        <taxon>Caudoviricetes</taxon>
        <taxon>Lindbergviridae</taxon>
        <taxon>Plutovirus</taxon>
        <taxon>Plutovirus pluto</taxon>
    </lineage>
</organism>
<dbReference type="SMART" id="SM00479">
    <property type="entry name" value="EXOIII"/>
    <property type="match status" value="1"/>
</dbReference>
<dbReference type="PANTHER" id="PTHR30231">
    <property type="entry name" value="DNA POLYMERASE III SUBUNIT EPSILON"/>
    <property type="match status" value="1"/>
</dbReference>
<sequence>MLIAVHDTETTGLPRHKRAKLDGQPRIIEFAGIITDGKSVISQLEFICNPQVKELDPIITKITGLTLEDLIDKPTLKEFLPQLTDYFGAADAVISHNLSFDKGMMEFDLQRLGLSLSDVRWPRLEVCTVEQTMHQFGRRMKLQELYERECGPYVQKHRAMDDLLLLHEVCQRYGVYAAMGAC</sequence>
<evidence type="ECO:0000313" key="2">
    <source>
        <dbReference type="EMBL" id="USN16399.1"/>
    </source>
</evidence>
<evidence type="ECO:0000313" key="3">
    <source>
        <dbReference type="Proteomes" id="UP001056883"/>
    </source>
</evidence>
<reference evidence="2" key="1">
    <citation type="submission" date="2022-05" db="EMBL/GenBank/DDBJ databases">
        <authorList>
            <person name="Friedrich I."/>
            <person name="Poehlein A."/>
            <person name="Schneider D."/>
            <person name="Hertel R."/>
            <person name="Daniel R."/>
        </authorList>
    </citation>
    <scope>NUCLEOTIDE SEQUENCE</scope>
</reference>
<dbReference type="GO" id="GO:0008408">
    <property type="term" value="F:3'-5' exonuclease activity"/>
    <property type="evidence" value="ECO:0007669"/>
    <property type="project" value="TreeGrafter"/>
</dbReference>
<dbReference type="SUPFAM" id="SSF53098">
    <property type="entry name" value="Ribonuclease H-like"/>
    <property type="match status" value="1"/>
</dbReference>
<dbReference type="InterPro" id="IPR012337">
    <property type="entry name" value="RNaseH-like_sf"/>
</dbReference>
<dbReference type="Proteomes" id="UP001056883">
    <property type="component" value="Segment"/>
</dbReference>
<dbReference type="GO" id="GO:0003676">
    <property type="term" value="F:nucleic acid binding"/>
    <property type="evidence" value="ECO:0007669"/>
    <property type="project" value="InterPro"/>
</dbReference>
<accession>A0A9E7MUN1</accession>
<keyword evidence="2" id="KW-0269">Exonuclease</keyword>
<proteinExistence type="predicted"/>
<dbReference type="InterPro" id="IPR013520">
    <property type="entry name" value="Ribonucl_H"/>
</dbReference>
<keyword evidence="2" id="KW-0378">Hydrolase</keyword>
<dbReference type="PANTHER" id="PTHR30231:SF41">
    <property type="entry name" value="DNA POLYMERASE III SUBUNIT EPSILON"/>
    <property type="match status" value="1"/>
</dbReference>
<name>A0A9E7MUN1_9CAUD</name>
<dbReference type="Pfam" id="PF00929">
    <property type="entry name" value="RNase_T"/>
    <property type="match status" value="1"/>
</dbReference>
<gene>
    <name evidence="2" type="ORF">PLUTO_00830</name>
</gene>
<dbReference type="InterPro" id="IPR036397">
    <property type="entry name" value="RNaseH_sf"/>
</dbReference>
<feature type="domain" description="Exonuclease" evidence="1">
    <location>
        <begin position="1"/>
        <end position="179"/>
    </location>
</feature>
<dbReference type="EMBL" id="ON529861">
    <property type="protein sequence ID" value="USN16399.1"/>
    <property type="molecule type" value="Genomic_DNA"/>
</dbReference>
<dbReference type="GO" id="GO:0045004">
    <property type="term" value="P:DNA replication proofreading"/>
    <property type="evidence" value="ECO:0007669"/>
    <property type="project" value="TreeGrafter"/>
</dbReference>
<protein>
    <submittedName>
        <fullName evidence="2">Three-prime repair exonuclease I</fullName>
    </submittedName>
</protein>
<keyword evidence="2" id="KW-0540">Nuclease</keyword>
<dbReference type="Gene3D" id="3.30.420.10">
    <property type="entry name" value="Ribonuclease H-like superfamily/Ribonuclease H"/>
    <property type="match status" value="1"/>
</dbReference>